<dbReference type="EMBL" id="PFFQ01000049">
    <property type="protein sequence ID" value="PIW15617.1"/>
    <property type="molecule type" value="Genomic_DNA"/>
</dbReference>
<dbReference type="AlphaFoldDB" id="A0A2M7G1K3"/>
<organism evidence="2 3">
    <name type="scientific">bacterium (Candidatus Blackallbacteria) CG17_big_fil_post_rev_8_21_14_2_50_48_46</name>
    <dbReference type="NCBI Taxonomy" id="2014261"/>
    <lineage>
        <taxon>Bacteria</taxon>
        <taxon>Candidatus Blackallbacteria</taxon>
    </lineage>
</organism>
<proteinExistence type="predicted"/>
<protein>
    <recommendedName>
        <fullName evidence="1">DUF4332 domain-containing protein</fullName>
    </recommendedName>
</protein>
<evidence type="ECO:0000259" key="1">
    <source>
        <dbReference type="Pfam" id="PF14229"/>
    </source>
</evidence>
<dbReference type="Pfam" id="PF14229">
    <property type="entry name" value="DUF4332"/>
    <property type="match status" value="1"/>
</dbReference>
<sequence>MQITNPTALKIQQFLAPVEKAANQVNTAMYGSPTMGTDSYAATTAPAAPTQKVPLYQFFDDNMRPPNPLDYKIANRLSWVGITDSEKFLNAADTPFKRKMISYLAGGLFLNKQDRQYVDYQVAAWAGQADLMRVPGVDLTTARLMQTSGAGDVPTLSRYTGGFGLDKGAFYAAMAANAVQYGYWMPNFTSVSAAIDRSKTVPPQVRWY</sequence>
<feature type="domain" description="DUF4332" evidence="1">
    <location>
        <begin position="72"/>
        <end position="158"/>
    </location>
</feature>
<dbReference type="InterPro" id="IPR025567">
    <property type="entry name" value="DUF4332"/>
</dbReference>
<reference evidence="2 3" key="1">
    <citation type="submission" date="2017-09" db="EMBL/GenBank/DDBJ databases">
        <title>Depth-based differentiation of microbial function through sediment-hosted aquifers and enrichment of novel symbionts in the deep terrestrial subsurface.</title>
        <authorList>
            <person name="Probst A.J."/>
            <person name="Ladd B."/>
            <person name="Jarett J.K."/>
            <person name="Geller-Mcgrath D.E."/>
            <person name="Sieber C.M."/>
            <person name="Emerson J.B."/>
            <person name="Anantharaman K."/>
            <person name="Thomas B.C."/>
            <person name="Malmstrom R."/>
            <person name="Stieglmeier M."/>
            <person name="Klingl A."/>
            <person name="Woyke T."/>
            <person name="Ryan C.M."/>
            <person name="Banfield J.F."/>
        </authorList>
    </citation>
    <scope>NUCLEOTIDE SEQUENCE [LARGE SCALE GENOMIC DNA]</scope>
    <source>
        <strain evidence="2">CG17_big_fil_post_rev_8_21_14_2_50_48_46</strain>
    </source>
</reference>
<evidence type="ECO:0000313" key="3">
    <source>
        <dbReference type="Proteomes" id="UP000231019"/>
    </source>
</evidence>
<comment type="caution">
    <text evidence="2">The sequence shown here is derived from an EMBL/GenBank/DDBJ whole genome shotgun (WGS) entry which is preliminary data.</text>
</comment>
<accession>A0A2M7G1K3</accession>
<dbReference type="Proteomes" id="UP000231019">
    <property type="component" value="Unassembled WGS sequence"/>
</dbReference>
<evidence type="ECO:0000313" key="2">
    <source>
        <dbReference type="EMBL" id="PIW15617.1"/>
    </source>
</evidence>
<gene>
    <name evidence="2" type="ORF">COW36_16395</name>
</gene>
<name>A0A2M7G1K3_9BACT</name>